<dbReference type="AlphaFoldDB" id="A0A0E0EER1"/>
<evidence type="ECO:0000313" key="10">
    <source>
        <dbReference type="Proteomes" id="UP000008021"/>
    </source>
</evidence>
<evidence type="ECO:0000259" key="8">
    <source>
        <dbReference type="PROSITE" id="PS50888"/>
    </source>
</evidence>
<dbReference type="Pfam" id="PF23177">
    <property type="entry name" value="bHLH_IRO3"/>
    <property type="match status" value="1"/>
</dbReference>
<organism evidence="9">
    <name type="scientific">Oryza meridionalis</name>
    <dbReference type="NCBI Taxonomy" id="40149"/>
    <lineage>
        <taxon>Eukaryota</taxon>
        <taxon>Viridiplantae</taxon>
        <taxon>Streptophyta</taxon>
        <taxon>Embryophyta</taxon>
        <taxon>Tracheophyta</taxon>
        <taxon>Spermatophyta</taxon>
        <taxon>Magnoliopsida</taxon>
        <taxon>Liliopsida</taxon>
        <taxon>Poales</taxon>
        <taxon>Poaceae</taxon>
        <taxon>BOP clade</taxon>
        <taxon>Oryzoideae</taxon>
        <taxon>Oryzeae</taxon>
        <taxon>Oryzinae</taxon>
        <taxon>Oryza</taxon>
    </lineage>
</organism>
<dbReference type="SUPFAM" id="SSF47459">
    <property type="entry name" value="HLH, helix-loop-helix DNA-binding domain"/>
    <property type="match status" value="1"/>
</dbReference>
<dbReference type="PANTHER" id="PTHR47075">
    <property type="entry name" value="TRANSCRIPTION FACTOR BHLH47"/>
    <property type="match status" value="1"/>
</dbReference>
<feature type="region of interest" description="Disordered" evidence="7">
    <location>
        <begin position="199"/>
        <end position="225"/>
    </location>
</feature>
<comment type="similarity">
    <text evidence="1">Belongs to the bHLH protein family.</text>
</comment>
<evidence type="ECO:0000256" key="5">
    <source>
        <dbReference type="ARBA" id="ARBA00023242"/>
    </source>
</evidence>
<feature type="coiled-coil region" evidence="6">
    <location>
        <begin position="74"/>
        <end position="129"/>
    </location>
</feature>
<evidence type="ECO:0000256" key="4">
    <source>
        <dbReference type="ARBA" id="ARBA00023163"/>
    </source>
</evidence>
<dbReference type="InterPro" id="IPR011598">
    <property type="entry name" value="bHLH_dom"/>
</dbReference>
<reference evidence="9" key="2">
    <citation type="submission" date="2018-05" db="EMBL/GenBank/DDBJ databases">
        <title>OmerRS3 (Oryza meridionalis Reference Sequence Version 3).</title>
        <authorList>
            <person name="Zhang J."/>
            <person name="Kudrna D."/>
            <person name="Lee S."/>
            <person name="Talag J."/>
            <person name="Welchert J."/>
            <person name="Wing R.A."/>
        </authorList>
    </citation>
    <scope>NUCLEOTIDE SEQUENCE [LARGE SCALE GENOMIC DNA]</scope>
    <source>
        <strain evidence="9">OR44</strain>
    </source>
</reference>
<name>A0A0E0EER1_9ORYZ</name>
<reference evidence="9" key="1">
    <citation type="submission" date="2015-04" db="UniProtKB">
        <authorList>
            <consortium name="EnsemblPlants"/>
        </authorList>
    </citation>
    <scope>IDENTIFICATION</scope>
</reference>
<dbReference type="Gramene" id="OMERI07G19420.1">
    <property type="protein sequence ID" value="OMERI07G19420.1"/>
    <property type="gene ID" value="OMERI07G19420"/>
</dbReference>
<dbReference type="Gene3D" id="4.10.280.10">
    <property type="entry name" value="Helix-loop-helix DNA-binding domain"/>
    <property type="match status" value="1"/>
</dbReference>
<evidence type="ECO:0000313" key="9">
    <source>
        <dbReference type="EnsemblPlants" id="OMERI07G19420.2"/>
    </source>
</evidence>
<dbReference type="CDD" id="cd11446">
    <property type="entry name" value="bHLH_AtILR3_like"/>
    <property type="match status" value="1"/>
</dbReference>
<protein>
    <recommendedName>
        <fullName evidence="8">BHLH domain-containing protein</fullName>
    </recommendedName>
</protein>
<keyword evidence="10" id="KW-1185">Reference proteome</keyword>
<evidence type="ECO:0000256" key="2">
    <source>
        <dbReference type="ARBA" id="ARBA00023015"/>
    </source>
</evidence>
<feature type="domain" description="BHLH" evidence="8">
    <location>
        <begin position="34"/>
        <end position="84"/>
    </location>
</feature>
<dbReference type="EnsemblPlants" id="OMERI07G19420.2">
    <property type="protein sequence ID" value="OMERI07G19420.2"/>
    <property type="gene ID" value="OMERI07G19420"/>
</dbReference>
<dbReference type="GO" id="GO:0003677">
    <property type="term" value="F:DNA binding"/>
    <property type="evidence" value="ECO:0007669"/>
    <property type="project" value="UniProtKB-KW"/>
</dbReference>
<dbReference type="GO" id="GO:0046983">
    <property type="term" value="F:protein dimerization activity"/>
    <property type="evidence" value="ECO:0007669"/>
    <property type="project" value="InterPro"/>
</dbReference>
<dbReference type="Proteomes" id="UP000008021">
    <property type="component" value="Chromosome 7"/>
</dbReference>
<evidence type="ECO:0000256" key="7">
    <source>
        <dbReference type="SAM" id="MobiDB-lite"/>
    </source>
</evidence>
<dbReference type="InterPro" id="IPR057075">
    <property type="entry name" value="bHLH_IRO3"/>
</dbReference>
<keyword evidence="3" id="KW-0238">DNA-binding</keyword>
<keyword evidence="4" id="KW-0804">Transcription</keyword>
<evidence type="ECO:0000256" key="6">
    <source>
        <dbReference type="SAM" id="Coils"/>
    </source>
</evidence>
<dbReference type="EnsemblPlants" id="OMERI07G19420.1">
    <property type="protein sequence ID" value="OMERI07G19420.1"/>
    <property type="gene ID" value="OMERI07G19420"/>
</dbReference>
<dbReference type="PROSITE" id="PS50888">
    <property type="entry name" value="BHLH"/>
    <property type="match status" value="1"/>
</dbReference>
<dbReference type="Gramene" id="OMERI07G19420.2">
    <property type="protein sequence ID" value="OMERI07G19420.2"/>
    <property type="gene ID" value="OMERI07G19420"/>
</dbReference>
<keyword evidence="2" id="KW-0805">Transcription regulation</keyword>
<evidence type="ECO:0000256" key="3">
    <source>
        <dbReference type="ARBA" id="ARBA00023125"/>
    </source>
</evidence>
<keyword evidence="6" id="KW-0175">Coiled coil</keyword>
<dbReference type="PANTHER" id="PTHR47075:SF6">
    <property type="entry name" value="TRANSCRIPTION FACTOR BHLH062"/>
    <property type="match status" value="1"/>
</dbReference>
<sequence>MVPRDRVNAAAGGGGEGRLVQSGIGNVKCDKKAPKRIHKSEREKLKRDKQNDLFNELGNLLEPDRQNNGKACVLGETTRILKDLLSQVESLRKENSSLKNESHYVALERNELHDDNSMLRTEILELQNELRTRMEGNPVWSHVNTRPALRVPYPTTRVFPVQHLPHLPVTTTAAFSQQQPVIIEQHYATTPRELQLFPESATSEDSEPSQAHGISDHVTRPQPRYPTPTATLPVNLFPVLPGRQDQQCSSGTSGTNEEDRIVRTLGKIGPRDAPTTFKKPRPSYEKERLDAELKLVGEYGLRCKRELWRVQYALSRIRNAARELLTLD</sequence>
<feature type="region of interest" description="Disordered" evidence="7">
    <location>
        <begin position="1"/>
        <end position="25"/>
    </location>
</feature>
<keyword evidence="5" id="KW-0539">Nucleus</keyword>
<evidence type="ECO:0000256" key="1">
    <source>
        <dbReference type="ARBA" id="ARBA00005510"/>
    </source>
</evidence>
<accession>A0A0E0EER1</accession>
<proteinExistence type="inferred from homology"/>
<dbReference type="InterPro" id="IPR036638">
    <property type="entry name" value="HLH_DNA-bd_sf"/>
</dbReference>